<dbReference type="AlphaFoldDB" id="A0A557P365"/>
<reference evidence="3 4" key="1">
    <citation type="submission" date="2019-07" db="EMBL/GenBank/DDBJ databases">
        <title>The draft genome sequence of Vibrio algivorus M1486.</title>
        <authorList>
            <person name="Meng X."/>
        </authorList>
    </citation>
    <scope>NUCLEOTIDE SEQUENCE [LARGE SCALE GENOMIC DNA]</scope>
    <source>
        <strain evidence="3 4">M1486</strain>
    </source>
</reference>
<dbReference type="EMBL" id="VMKJ01000026">
    <property type="protein sequence ID" value="TVO35101.1"/>
    <property type="molecule type" value="Genomic_DNA"/>
</dbReference>
<evidence type="ECO:0000256" key="1">
    <source>
        <dbReference type="ARBA" id="ARBA00009766"/>
    </source>
</evidence>
<evidence type="ECO:0000256" key="2">
    <source>
        <dbReference type="ARBA" id="ARBA00022729"/>
    </source>
</evidence>
<dbReference type="Proteomes" id="UP000319828">
    <property type="component" value="Unassembled WGS sequence"/>
</dbReference>
<dbReference type="GO" id="GO:0007155">
    <property type="term" value="P:cell adhesion"/>
    <property type="evidence" value="ECO:0007669"/>
    <property type="project" value="InterPro"/>
</dbReference>
<dbReference type="OrthoDB" id="5814005at2"/>
<evidence type="ECO:0008006" key="5">
    <source>
        <dbReference type="Google" id="ProtNLM"/>
    </source>
</evidence>
<comment type="similarity">
    <text evidence="1">Belongs to the CsgA/CsgB family.</text>
</comment>
<proteinExistence type="inferred from homology"/>
<comment type="caution">
    <text evidence="3">The sequence shown here is derived from an EMBL/GenBank/DDBJ whole genome shotgun (WGS) entry which is preliminary data.</text>
</comment>
<accession>A0A557P365</accession>
<dbReference type="GO" id="GO:0009289">
    <property type="term" value="C:pilus"/>
    <property type="evidence" value="ECO:0007669"/>
    <property type="project" value="InterPro"/>
</dbReference>
<dbReference type="Pfam" id="PF07012">
    <property type="entry name" value="Curlin_rpt"/>
    <property type="match status" value="1"/>
</dbReference>
<protein>
    <recommendedName>
        <fullName evidence="5">Curlin subunit CsgB</fullName>
    </recommendedName>
</protein>
<dbReference type="RefSeq" id="WP_144388591.1">
    <property type="nucleotide sequence ID" value="NZ_CANNCB010000031.1"/>
</dbReference>
<name>A0A557P365_9VIBR</name>
<dbReference type="InterPro" id="IPR009742">
    <property type="entry name" value="Curlin_rpt"/>
</dbReference>
<gene>
    <name evidence="3" type="ORF">FOF44_12420</name>
</gene>
<evidence type="ECO:0000313" key="4">
    <source>
        <dbReference type="Proteomes" id="UP000319828"/>
    </source>
</evidence>
<organism evidence="3 4">
    <name type="scientific">Vibrio algivorus</name>
    <dbReference type="NCBI Taxonomy" id="1667024"/>
    <lineage>
        <taxon>Bacteria</taxon>
        <taxon>Pseudomonadati</taxon>
        <taxon>Pseudomonadota</taxon>
        <taxon>Gammaproteobacteria</taxon>
        <taxon>Vibrionales</taxon>
        <taxon>Vibrionaceae</taxon>
        <taxon>Vibrio</taxon>
    </lineage>
</organism>
<keyword evidence="2" id="KW-0732">Signal</keyword>
<evidence type="ECO:0000313" key="3">
    <source>
        <dbReference type="EMBL" id="TVO35101.1"/>
    </source>
</evidence>
<sequence>MSTFLRQSSLPKGLEDSSEPCILKSLGYRSFFLYSSSIFLYLASLNTAIANLDLAKSELSLKDELVTETTNQTKYNVSYINISGESNISYIKQSRDFDAGNTASITQKGNDNKSLIKQGGDANSASIDQYGNSNLAIIMQSGYGNTGSIIQDGNENEAILSQSGVSLEGSISQSGNGNLAYIVDSGNVSMSGYDINQSGQSSLIIINGMNRNINMTLK</sequence>